<dbReference type="Proteomes" id="UP000689195">
    <property type="component" value="Unassembled WGS sequence"/>
</dbReference>
<dbReference type="EMBL" id="CAJJDO010000011">
    <property type="protein sequence ID" value="CAD8142261.1"/>
    <property type="molecule type" value="Genomic_DNA"/>
</dbReference>
<accession>A0A8S1SLC4</accession>
<dbReference type="AlphaFoldDB" id="A0A8S1SLC4"/>
<sequence length="84" mass="10116">MILKNVLNQQQHCVEIQNLFKKYLRESLINSQLCLEEKHSQIGIQMKEWMKWNSLKLNLNDLISEYQQYQDSKDEVEGDQSLSW</sequence>
<comment type="caution">
    <text evidence="1">The sequence shown here is derived from an EMBL/GenBank/DDBJ whole genome shotgun (WGS) entry which is preliminary data.</text>
</comment>
<proteinExistence type="predicted"/>
<evidence type="ECO:0000313" key="1">
    <source>
        <dbReference type="EMBL" id="CAD8142261.1"/>
    </source>
</evidence>
<reference evidence="1" key="1">
    <citation type="submission" date="2021-01" db="EMBL/GenBank/DDBJ databases">
        <authorList>
            <consortium name="Genoscope - CEA"/>
            <person name="William W."/>
        </authorList>
    </citation>
    <scope>NUCLEOTIDE SEQUENCE</scope>
</reference>
<dbReference type="OrthoDB" id="1736746at2759"/>
<keyword evidence="2" id="KW-1185">Reference proteome</keyword>
<name>A0A8S1SLC4_9CILI</name>
<organism evidence="1 2">
    <name type="scientific">Paramecium pentaurelia</name>
    <dbReference type="NCBI Taxonomy" id="43138"/>
    <lineage>
        <taxon>Eukaryota</taxon>
        <taxon>Sar</taxon>
        <taxon>Alveolata</taxon>
        <taxon>Ciliophora</taxon>
        <taxon>Intramacronucleata</taxon>
        <taxon>Oligohymenophorea</taxon>
        <taxon>Peniculida</taxon>
        <taxon>Parameciidae</taxon>
        <taxon>Paramecium</taxon>
    </lineage>
</organism>
<protein>
    <submittedName>
        <fullName evidence="1">Uncharacterized protein</fullName>
    </submittedName>
</protein>
<gene>
    <name evidence="1" type="ORF">PPENT_87.1.T0110051</name>
</gene>
<evidence type="ECO:0000313" key="2">
    <source>
        <dbReference type="Proteomes" id="UP000689195"/>
    </source>
</evidence>